<name>A0A545VME8_9HYPO</name>
<dbReference type="Proteomes" id="UP000315783">
    <property type="component" value="Unassembled WGS sequence"/>
</dbReference>
<reference evidence="1 2" key="1">
    <citation type="journal article" date="2019" name="Appl. Microbiol. Biotechnol.">
        <title>Genome sequence of Isaria javanica and comparative genome analysis insights into family S53 peptidase evolution in fungal entomopathogens.</title>
        <authorList>
            <person name="Lin R."/>
            <person name="Zhang X."/>
            <person name="Xin B."/>
            <person name="Zou M."/>
            <person name="Gao Y."/>
            <person name="Qin F."/>
            <person name="Hu Q."/>
            <person name="Xie B."/>
            <person name="Cheng X."/>
        </authorList>
    </citation>
    <scope>NUCLEOTIDE SEQUENCE [LARGE SCALE GENOMIC DNA]</scope>
    <source>
        <strain evidence="1 2">IJ1G</strain>
    </source>
</reference>
<dbReference type="STRING" id="43265.A0A545VME8"/>
<dbReference type="OrthoDB" id="294702at2759"/>
<dbReference type="Gene3D" id="3.40.50.1820">
    <property type="entry name" value="alpha/beta hydrolase"/>
    <property type="match status" value="1"/>
</dbReference>
<dbReference type="GO" id="GO:0016787">
    <property type="term" value="F:hydrolase activity"/>
    <property type="evidence" value="ECO:0007669"/>
    <property type="project" value="UniProtKB-KW"/>
</dbReference>
<keyword evidence="2" id="KW-1185">Reference proteome</keyword>
<proteinExistence type="predicted"/>
<accession>A0A545VME8</accession>
<evidence type="ECO:0000313" key="2">
    <source>
        <dbReference type="Proteomes" id="UP000315783"/>
    </source>
</evidence>
<dbReference type="SUPFAM" id="SSF53474">
    <property type="entry name" value="alpha/beta-Hydrolases"/>
    <property type="match status" value="1"/>
</dbReference>
<organism evidence="1 2">
    <name type="scientific">Cordyceps javanica</name>
    <dbReference type="NCBI Taxonomy" id="43265"/>
    <lineage>
        <taxon>Eukaryota</taxon>
        <taxon>Fungi</taxon>
        <taxon>Dikarya</taxon>
        <taxon>Ascomycota</taxon>
        <taxon>Pezizomycotina</taxon>
        <taxon>Sordariomycetes</taxon>
        <taxon>Hypocreomycetidae</taxon>
        <taxon>Hypocreales</taxon>
        <taxon>Cordycipitaceae</taxon>
        <taxon>Cordyceps</taxon>
    </lineage>
</organism>
<comment type="caution">
    <text evidence="1">The sequence shown here is derived from an EMBL/GenBank/DDBJ whole genome shotgun (WGS) entry which is preliminary data.</text>
</comment>
<keyword evidence="1" id="KW-0378">Hydrolase</keyword>
<dbReference type="EMBL" id="SPUK01000020">
    <property type="protein sequence ID" value="TQV91291.1"/>
    <property type="molecule type" value="Genomic_DNA"/>
</dbReference>
<sequence>MAETASTAASQYLKHPSFHRTFTLPPTADHEALEIGYSDLGRQPADSHVEPPPPVMLFMPGMFASRLHGVLMDVVGQKKGVRVLTVDRFGIGSSTNVPLAKRISIWTELVPKLLEKLCISHVSLVSHSAGTLYLLNTLYTCRDLLSPTRPYAVLMAPWVDVKHSGVTSMQAAQMLPDVALGFVDTFSRSIGTYIAPAVGSSLTFMENWFAGGSQPDLVSEEKRRYWQKEYGVSAEFLNTVLEAVVQDGFQESTIGINDEARLCLRKGGSWGECDDFTNFFRNLATLEMSRAQNPKLLIKILFAEQDSMIGQRGQQYMESCWKQNYCDGQDVPFVIATSTVEGTDHDGIAGKISVLEDVLGHLVD</sequence>
<gene>
    <name evidence="1" type="ORF">IF1G_10172</name>
</gene>
<dbReference type="InterPro" id="IPR029058">
    <property type="entry name" value="AB_hydrolase_fold"/>
</dbReference>
<evidence type="ECO:0000313" key="1">
    <source>
        <dbReference type="EMBL" id="TQV91291.1"/>
    </source>
</evidence>
<protein>
    <submittedName>
        <fullName evidence="1">Alpha/beta hydrolase fold-1</fullName>
    </submittedName>
</protein>
<dbReference type="AlphaFoldDB" id="A0A545VME8"/>